<keyword evidence="3" id="KW-1185">Reference proteome</keyword>
<reference evidence="2 3" key="1">
    <citation type="submission" date="2019-02" db="EMBL/GenBank/DDBJ databases">
        <title>Genome sequencing of the rare red list fungi Antrodiella citrinella (Flaviporus citrinellus).</title>
        <authorList>
            <person name="Buettner E."/>
            <person name="Kellner H."/>
        </authorList>
    </citation>
    <scope>NUCLEOTIDE SEQUENCE [LARGE SCALE GENOMIC DNA]</scope>
    <source>
        <strain evidence="2 3">DSM 108506</strain>
    </source>
</reference>
<proteinExistence type="predicted"/>
<feature type="compositionally biased region" description="Pro residues" evidence="1">
    <location>
        <begin position="180"/>
        <end position="189"/>
    </location>
</feature>
<dbReference type="Proteomes" id="UP000308730">
    <property type="component" value="Unassembled WGS sequence"/>
</dbReference>
<feature type="compositionally biased region" description="Basic and acidic residues" evidence="1">
    <location>
        <begin position="151"/>
        <end position="169"/>
    </location>
</feature>
<feature type="compositionally biased region" description="Pro residues" evidence="1">
    <location>
        <begin position="268"/>
        <end position="285"/>
    </location>
</feature>
<evidence type="ECO:0000313" key="2">
    <source>
        <dbReference type="EMBL" id="THH15913.1"/>
    </source>
</evidence>
<feature type="region of interest" description="Disordered" evidence="1">
    <location>
        <begin position="1"/>
        <end position="350"/>
    </location>
</feature>
<evidence type="ECO:0000313" key="3">
    <source>
        <dbReference type="Proteomes" id="UP000308730"/>
    </source>
</evidence>
<feature type="compositionally biased region" description="Basic and acidic residues" evidence="1">
    <location>
        <begin position="69"/>
        <end position="82"/>
    </location>
</feature>
<comment type="caution">
    <text evidence="2">The sequence shown here is derived from an EMBL/GenBank/DDBJ whole genome shotgun (WGS) entry which is preliminary data.</text>
</comment>
<protein>
    <submittedName>
        <fullName evidence="2">Uncharacterized protein</fullName>
    </submittedName>
</protein>
<dbReference type="AlphaFoldDB" id="A0A4V3XF36"/>
<name>A0A4V3XF36_9APHY</name>
<evidence type="ECO:0000256" key="1">
    <source>
        <dbReference type="SAM" id="MobiDB-lite"/>
    </source>
</evidence>
<organism evidence="2 3">
    <name type="scientific">Antrodiella citrinella</name>
    <dbReference type="NCBI Taxonomy" id="2447956"/>
    <lineage>
        <taxon>Eukaryota</taxon>
        <taxon>Fungi</taxon>
        <taxon>Dikarya</taxon>
        <taxon>Basidiomycota</taxon>
        <taxon>Agaricomycotina</taxon>
        <taxon>Agaricomycetes</taxon>
        <taxon>Polyporales</taxon>
        <taxon>Steccherinaceae</taxon>
        <taxon>Antrodiella</taxon>
    </lineage>
</organism>
<feature type="compositionally biased region" description="Basic and acidic residues" evidence="1">
    <location>
        <begin position="93"/>
        <end position="116"/>
    </location>
</feature>
<sequence>MGKKPVKGKGKVDTKAETAPSAGAPDPRPQAALVDYLSAPADTDAPLPIPPPVSPRRSDQGQQGNDGWGNEHEVAERGHDDWGDGGGGSTAGKDYREEEGSLHGWSADRMRWRGKEEDIDWEEESMYAHFSETSPEGRQPPDLEDSGNDGGHSHGHDNDDDGWGAHDNEGGGSAQMQSPSQPPPAPPPQISAQDSADDWQNARVTVTQKGFSRASGKPPTPPPNTMRTEGSTLPGPAAAHLAQMAQMQQRASQAAAARQQQQQQRGMPMPPYHSQPARVPMPQPQPYGLGGPVNIPGHTSSRGGGGFMGMPQPNPNPAATSRGGPPSMRSMSLPVPGASNPNPPKKSDTDAFVGWRTWANEAAMGSKVATAIAANIPQRQQSDILAALYARAGGQGQ</sequence>
<feature type="compositionally biased region" description="Low complexity" evidence="1">
    <location>
        <begin position="237"/>
        <end position="265"/>
    </location>
</feature>
<feature type="non-terminal residue" evidence="2">
    <location>
        <position position="397"/>
    </location>
</feature>
<gene>
    <name evidence="2" type="ORF">EUX98_g9386</name>
</gene>
<accession>A0A4V3XF36</accession>
<dbReference type="EMBL" id="SGPM01000778">
    <property type="protein sequence ID" value="THH15913.1"/>
    <property type="molecule type" value="Genomic_DNA"/>
</dbReference>